<evidence type="ECO:0000313" key="3">
    <source>
        <dbReference type="Proteomes" id="UP001232445"/>
    </source>
</evidence>
<comment type="caution">
    <text evidence="2">The sequence shown here is derived from an EMBL/GenBank/DDBJ whole genome shotgun (WGS) entry which is preliminary data.</text>
</comment>
<keyword evidence="3" id="KW-1185">Reference proteome</keyword>
<gene>
    <name evidence="2" type="ORF">J2S00_003681</name>
</gene>
<reference evidence="2 3" key="1">
    <citation type="submission" date="2023-07" db="EMBL/GenBank/DDBJ databases">
        <title>Genomic Encyclopedia of Type Strains, Phase IV (KMG-IV): sequencing the most valuable type-strain genomes for metagenomic binning, comparative biology and taxonomic classification.</title>
        <authorList>
            <person name="Goeker M."/>
        </authorList>
    </citation>
    <scope>NUCLEOTIDE SEQUENCE [LARGE SCALE GENOMIC DNA]</scope>
    <source>
        <strain evidence="2 3">DSM 17740</strain>
    </source>
</reference>
<name>A0ABU0CWP8_9BACI</name>
<feature type="domain" description="Magnesium chelatase ChlI-like catalytic" evidence="1">
    <location>
        <begin position="4"/>
        <end position="37"/>
    </location>
</feature>
<proteinExistence type="predicted"/>
<protein>
    <submittedName>
        <fullName evidence="2">ATPase with chaperone activity</fullName>
    </submittedName>
</protein>
<organism evidence="2 3">
    <name type="scientific">Caldalkalibacillus uzonensis</name>
    <dbReference type="NCBI Taxonomy" id="353224"/>
    <lineage>
        <taxon>Bacteria</taxon>
        <taxon>Bacillati</taxon>
        <taxon>Bacillota</taxon>
        <taxon>Bacilli</taxon>
        <taxon>Bacillales</taxon>
        <taxon>Bacillaceae</taxon>
        <taxon>Caldalkalibacillus</taxon>
    </lineage>
</organism>
<dbReference type="Pfam" id="PF01078">
    <property type="entry name" value="Mg_chelatase"/>
    <property type="match status" value="1"/>
</dbReference>
<sequence length="80" mass="9044">MYPCSAAQIERYRAKLSGPIIDRIDLQVDVPLLSYDEIVGTATPHNDHYSTSNIRQRVEQALLFKQERTNSDKPNGLLTA</sequence>
<dbReference type="RefSeq" id="WP_307343176.1">
    <property type="nucleotide sequence ID" value="NZ_JAUSUQ010000020.1"/>
</dbReference>
<dbReference type="InterPro" id="IPR000523">
    <property type="entry name" value="Mg_chelatse_chII-like_cat_dom"/>
</dbReference>
<accession>A0ABU0CWP8</accession>
<dbReference type="Proteomes" id="UP001232445">
    <property type="component" value="Unassembled WGS sequence"/>
</dbReference>
<evidence type="ECO:0000259" key="1">
    <source>
        <dbReference type="Pfam" id="PF01078"/>
    </source>
</evidence>
<evidence type="ECO:0000313" key="2">
    <source>
        <dbReference type="EMBL" id="MDQ0340841.1"/>
    </source>
</evidence>
<dbReference type="EMBL" id="JAUSUQ010000020">
    <property type="protein sequence ID" value="MDQ0340841.1"/>
    <property type="molecule type" value="Genomic_DNA"/>
</dbReference>